<feature type="region of interest" description="Disordered" evidence="1">
    <location>
        <begin position="68"/>
        <end position="103"/>
    </location>
</feature>
<evidence type="ECO:0000256" key="1">
    <source>
        <dbReference type="SAM" id="MobiDB-lite"/>
    </source>
</evidence>
<protein>
    <submittedName>
        <fullName evidence="2">Plasmid encoded RepA protein</fullName>
    </submittedName>
</protein>
<dbReference type="KEGG" id="kra:Krad_2495"/>
<reference evidence="3" key="1">
    <citation type="journal article" date="2008" name="PLoS ONE">
        <title>Survival in nuclear waste, extreme resistance, and potential applications gleaned from the genome sequence of Kineococcus radiotolerans SRS30216.</title>
        <authorList>
            <person name="Bagwell C.E."/>
            <person name="Bhat S."/>
            <person name="Hawkins G.M."/>
            <person name="Smith B.W."/>
            <person name="Biswas T."/>
            <person name="Hoover T.R."/>
            <person name="Saunders E."/>
            <person name="Han C.S."/>
            <person name="Tsodikov O.V."/>
            <person name="Shimkets L.J."/>
        </authorList>
    </citation>
    <scope>NUCLEOTIDE SEQUENCE [LARGE SCALE GENOMIC DNA]</scope>
    <source>
        <strain evidence="3">ATCC BAA-149 / DSM 14245 / SRS30216</strain>
    </source>
</reference>
<evidence type="ECO:0000313" key="2">
    <source>
        <dbReference type="EMBL" id="ABS03971.1"/>
    </source>
</evidence>
<accession>A6WAY2</accession>
<keyword evidence="3" id="KW-1185">Reference proteome</keyword>
<dbReference type="AlphaFoldDB" id="A6WAY2"/>
<dbReference type="Proteomes" id="UP000001116">
    <property type="component" value="Chromosome"/>
</dbReference>
<dbReference type="EMBL" id="CP000750">
    <property type="protein sequence ID" value="ABS03971.1"/>
    <property type="molecule type" value="Genomic_DNA"/>
</dbReference>
<proteinExistence type="predicted"/>
<name>A6WAY2_KINRD</name>
<gene>
    <name evidence="2" type="ordered locus">Krad_2495</name>
</gene>
<organism evidence="2 3">
    <name type="scientific">Kineococcus radiotolerans (strain ATCC BAA-149 / DSM 14245 / SRS30216)</name>
    <dbReference type="NCBI Taxonomy" id="266940"/>
    <lineage>
        <taxon>Bacteria</taxon>
        <taxon>Bacillati</taxon>
        <taxon>Actinomycetota</taxon>
        <taxon>Actinomycetes</taxon>
        <taxon>Kineosporiales</taxon>
        <taxon>Kineosporiaceae</taxon>
        <taxon>Kineococcus</taxon>
    </lineage>
</organism>
<dbReference type="HOGENOM" id="CLU_2260002_0_0_11"/>
<evidence type="ECO:0000313" key="3">
    <source>
        <dbReference type="Proteomes" id="UP000001116"/>
    </source>
</evidence>
<sequence>MDVYTWLTCRMSYLRKTVVVTWEQLRFQFDRQVSTPCGYRHFRAGFCEASRWVLAIYRGAKVNEVANGIRPRPSPPHVGRDPRRALNQDGEPGRSALFSRACA</sequence>